<dbReference type="NCBIfam" id="TIGR01965">
    <property type="entry name" value="VCBS_repeat"/>
    <property type="match status" value="5"/>
</dbReference>
<accession>A0A846M9X9</accession>
<comment type="caution">
    <text evidence="3">The sequence shown here is derived from an EMBL/GenBank/DDBJ whole genome shotgun (WGS) entry which is preliminary data.</text>
</comment>
<feature type="domain" description="RapA2 cadherin-like" evidence="2">
    <location>
        <begin position="1524"/>
        <end position="1599"/>
    </location>
</feature>
<dbReference type="Pfam" id="PF17803">
    <property type="entry name" value="Cadherin_4"/>
    <property type="match status" value="5"/>
</dbReference>
<dbReference type="Pfam" id="PF17963">
    <property type="entry name" value="Big_9"/>
    <property type="match status" value="1"/>
</dbReference>
<gene>
    <name evidence="3" type="ORF">FHS54_001900</name>
</gene>
<dbReference type="PROSITE" id="PS00018">
    <property type="entry name" value="EF_HAND_1"/>
    <property type="match status" value="1"/>
</dbReference>
<dbReference type="InterPro" id="IPR040853">
    <property type="entry name" value="RapA2_cadherin-like"/>
</dbReference>
<feature type="region of interest" description="Disordered" evidence="1">
    <location>
        <begin position="166"/>
        <end position="208"/>
    </location>
</feature>
<feature type="domain" description="RapA2 cadherin-like" evidence="2">
    <location>
        <begin position="509"/>
        <end position="587"/>
    </location>
</feature>
<dbReference type="RefSeq" id="WP_167303512.1">
    <property type="nucleotide sequence ID" value="NZ_JAASQR010000002.1"/>
</dbReference>
<dbReference type="EMBL" id="JAASQR010000002">
    <property type="protein sequence ID" value="NIJ16934.1"/>
    <property type="molecule type" value="Genomic_DNA"/>
</dbReference>
<dbReference type="InterPro" id="IPR018247">
    <property type="entry name" value="EF_Hand_1_Ca_BS"/>
</dbReference>
<evidence type="ECO:0000313" key="3">
    <source>
        <dbReference type="EMBL" id="NIJ16934.1"/>
    </source>
</evidence>
<sequence length="2544" mass="255429">MDFERDWNIDAAADRQQAPDPELAAMAARVKGAPHQPGTMHTVVADANGVVVLPAGTDINQIEVAGRNLVVTLPDGTQLVILEGAVAVPRLVVGDVEIPSVNLVALLIGEEPQPAAGPPRSSGGNFLADDGAIGDPFGLGDLLPPTELQFTQLEEREVLPIAPDEDEDHFPELEVPTSGSGTVVDEAGLGTDNRPGESPGSNEPASVETTSGTITYVALDVPATITINGQVVTNPGQTIVGANGTLTITSVAPGSVGYTYTVTDNTTGDNVTDNFTVTVTDVDGDSVTKTLVINIADDVPEAIDDAAQQGAEGAPVVIDALANDVFGADGVDIDNNPSARVTIVSGPAAGAVVYNPTTGLFTFTPAPGQEGTASFIYQIEDGDGDTSQATVTITLQPDSTPTVEVDARADTVVHESALNPDGSQASSMAETAAGTLIVATGNDTVGSLIVNNVDVTNGGTVSGTYGTLTITGSPATGYSYSYTLETATVGDDTEDSFAVTVIDSDGDPATTTLTIDIVDDVPQALDDAGGTLTEDVAGSLSGNVLTNDVSGADTPKSFVAWGADAAAVAELNSYGTLVQNGDGSWSYVLDNSLAATQALGSGFSKVFTLNYTMEDADGDQSPAQLTITVKGAADGASVVTAAATGPDATVHEAGLPSGTLADGSHVTSGSFTVSATDGIANIVVGGTVFTLAQMQAFGTTNGVVNTGEGTLRLTGYNAGTGAVSYSYTLSATIDNDNKPGATLTEFDDSIALSVNGVGGTTASDTLIVRIVDDVPQAVDDVGGTLTEDVAGSLSGNVLTNDVSGADTPKSFVAWGADAAAVAELNSYGTLVQNGDGSWSYVLDNSLAATQALGSGFSKVFTLNYTMEDADGDQSPAQLTITVKGAADGASVVTAAATGPDATVHEAGLPSGTLADGSHVTSGSFTVSATDGIANIVVGGTVFTLAQMQAFGTTNGVVNTGEGTLRLTGYNAGTGAVSYSYTLSATIDNDNKPGATLTEFDDSIALSVNGVGGTTASDTLIVRIVDDVPQAVDDVGGTLTEDVAGSLSGNVLTNDVSGADTPKAFVAWGADAAAVAELNSYGTLVQNGDGSWSYVLDNSRAATQALGSGFSKAFTLNYVMEDADGDQSPAQLTITVKGAADGASVVTAAATGPDDTVYEAGLPSGSLNDGSHVTTGSFTVSATDGIANIVVGGTVFTLAQMQAFGTTNGVVNTGEGTLRLTGYNAGTGAVSYSYTLSATIDNDSKFGATLTEFDDSIALAVNGVGGTSASDTLIVRIVDDAPQAVDDAGGTLTEDVAGSLSGNVLTNDVSGADTPKAFVAWGADAAAVAELNSYGTLVQNGDGSWSYVLDNSRAATQALGSGFSKVFTLNYTMEDADGDQSPAQLVITVKGAADGASVVTAAATGPDDTVYEAGLPTGSLNDGSHVTSGSFTVSATDGIANIVVGGVVFTLAQMQAFGTTNGVVNTGEGTLRLTGYNAGTGAVSYSYTLSATIDNDSKFGATLTEFDDSIALAVNGVGGTSASDTLIVRIVDDAPQAVDDAGGTLTEDVAGSLSGNVLTNDVSGADTPKAFVAWGADAAAVAELNSYGTLVQNGDGSWSYVLDNNRAATQALGSGFSKVFTLNYTMEDADGDQSPAQLVITVKGAADGASVVTAAATGPDDTVYEAGLPSGTLADGSHVTSGSFTVSATDGIANIVVGGTVFTLAQMQAFGTTNGVVNTGEGTLRLTGYDAGTGAVSYSYTLSATIDNDSKFGATLTEFDDSIALAVNGVGGTTASDTLIVRIVDDAPVAFAPISTTLTNAAGQSATRGLDVDSSVNNNVGADQTGTLTFANIVNGQDTALKSGGTMIELWLSNGGTTLQGRTGSTNGTDGTPIYTIQLDQAAGAYTTTIHQAIDNGSGALFNDLSGGVAGNPPFKLVASSTADSLEILFTPISNQASPSVNSDSDDIGVDGQFIDITNPDAGLRLDFGDFTYDANGGGVSDDAFVIVNHQTINGFKFTIDQISSGTTADVRLKAINADEDGNVEQQVINPAGDTTLNITMVKIYNAAGALIGTATGDTNFGNINVDFEVGGTVAITGLSAQYKVQTYTASGYDRIEITNSGTSGGTDGKFSLSQLQVETTQTGNPVNLGFDLSLTDADGDTVTVTNAISITANPVPPIALDLDGDGLEFLSLSAGVHHDYGAGLVNTAWVAPDDGLLAHTIGGTYDIVFSDDAPGAASDLEGLRLAYDSNRDGVFDARDAAFGEFGVWQDRNSNGQVDAGEFKLLADAGIASIGLNSDGQSYQAAGGDVTVLGEATFVRTNGSTGTVGDVLFATAPKDSEAAKAAESTTSSFNQALVAASLVAVAGATYAVEPEPAPVTTDQQTATAAAPASTVTTEPEMTVTETDAPISLASTTDQDSDQPVDQSSHGVEDPAPDHSSLADGGDTAPADTVDMADAAQPELGGHEMLLAQSVDLPTFDGSAAVLAAVHEATPAAIDQLVSDAIGTADTPNIDALLAALPGGDHAPLLFNPVAPEAVDSGHLAAAAAVFDAAMAAHEAMAVAHG</sequence>
<feature type="domain" description="RapA2 cadherin-like" evidence="2">
    <location>
        <begin position="765"/>
        <end position="840"/>
    </location>
</feature>
<dbReference type="InterPro" id="IPR010221">
    <property type="entry name" value="VCBS_dom"/>
</dbReference>
<evidence type="ECO:0000313" key="4">
    <source>
        <dbReference type="Proteomes" id="UP000576821"/>
    </source>
</evidence>
<proteinExistence type="predicted"/>
<organism evidence="3 4">
    <name type="scientific">Sphingobium vermicomposti</name>
    <dbReference type="NCBI Taxonomy" id="529005"/>
    <lineage>
        <taxon>Bacteria</taxon>
        <taxon>Pseudomonadati</taxon>
        <taxon>Pseudomonadota</taxon>
        <taxon>Alphaproteobacteria</taxon>
        <taxon>Sphingomonadales</taxon>
        <taxon>Sphingomonadaceae</taxon>
        <taxon>Sphingobium</taxon>
    </lineage>
</organism>
<dbReference type="Proteomes" id="UP000576821">
    <property type="component" value="Unassembled WGS sequence"/>
</dbReference>
<evidence type="ECO:0000256" key="1">
    <source>
        <dbReference type="SAM" id="MobiDB-lite"/>
    </source>
</evidence>
<protein>
    <submittedName>
        <fullName evidence="3">VCBS repeat-containing protein</fullName>
    </submittedName>
</protein>
<name>A0A846M9X9_9SPHN</name>
<feature type="domain" description="RapA2 cadherin-like" evidence="2">
    <location>
        <begin position="1271"/>
        <end position="1346"/>
    </location>
</feature>
<feature type="region of interest" description="Disordered" evidence="1">
    <location>
        <begin position="2355"/>
        <end position="2431"/>
    </location>
</feature>
<feature type="compositionally biased region" description="Polar residues" evidence="1">
    <location>
        <begin position="199"/>
        <end position="208"/>
    </location>
</feature>
<keyword evidence="4" id="KW-1185">Reference proteome</keyword>
<feature type="domain" description="RapA2 cadherin-like" evidence="2">
    <location>
        <begin position="1018"/>
        <end position="1093"/>
    </location>
</feature>
<reference evidence="3 4" key="1">
    <citation type="submission" date="2020-03" db="EMBL/GenBank/DDBJ databases">
        <title>Genomic Encyclopedia of Type Strains, Phase IV (KMG-IV): sequencing the most valuable type-strain genomes for metagenomic binning, comparative biology and taxonomic classification.</title>
        <authorList>
            <person name="Goeker M."/>
        </authorList>
    </citation>
    <scope>NUCLEOTIDE SEQUENCE [LARGE SCALE GENOMIC DNA]</scope>
    <source>
        <strain evidence="3 4">DSM 21299</strain>
    </source>
</reference>
<dbReference type="Gene3D" id="2.60.40.3440">
    <property type="match status" value="1"/>
</dbReference>
<feature type="compositionally biased region" description="Low complexity" evidence="1">
    <location>
        <begin position="2357"/>
        <end position="2385"/>
    </location>
</feature>
<evidence type="ECO:0000259" key="2">
    <source>
        <dbReference type="Pfam" id="PF17803"/>
    </source>
</evidence>
<feature type="compositionally biased region" description="Low complexity" evidence="1">
    <location>
        <begin position="2393"/>
        <end position="2407"/>
    </location>
</feature>